<dbReference type="Pfam" id="PF06594">
    <property type="entry name" value="HCBP_related"/>
    <property type="match status" value="8"/>
</dbReference>
<dbReference type="InterPro" id="IPR001343">
    <property type="entry name" value="Hemolysn_Ca-bd"/>
</dbReference>
<dbReference type="InterPro" id="IPR011049">
    <property type="entry name" value="Serralysin-like_metalloprot_C"/>
</dbReference>
<feature type="domain" description="Haemolysin-type calcium binding-related" evidence="5">
    <location>
        <begin position="1695"/>
        <end position="1727"/>
    </location>
</feature>
<comment type="subcellular location">
    <subcellularLocation>
        <location evidence="1">Secreted</location>
    </subcellularLocation>
</comment>
<feature type="domain" description="Haemolysin-type calcium binding-related" evidence="5">
    <location>
        <begin position="1299"/>
        <end position="1331"/>
    </location>
</feature>
<feature type="domain" description="Haemolysin-type calcium binding-related" evidence="5">
    <location>
        <begin position="1101"/>
        <end position="1133"/>
    </location>
</feature>
<evidence type="ECO:0000256" key="1">
    <source>
        <dbReference type="ARBA" id="ARBA00004613"/>
    </source>
</evidence>
<feature type="domain" description="Haemolysin-type calcium binding-related" evidence="5">
    <location>
        <begin position="903"/>
        <end position="935"/>
    </location>
</feature>
<accession>A0A448D775</accession>
<dbReference type="STRING" id="493.BWD07_11990"/>
<evidence type="ECO:0000313" key="6">
    <source>
        <dbReference type="EMBL" id="VEF00535.1"/>
    </source>
</evidence>
<evidence type="ECO:0000256" key="4">
    <source>
        <dbReference type="SAM" id="MobiDB-lite"/>
    </source>
</evidence>
<feature type="domain" description="Haemolysin-type calcium binding-related" evidence="5">
    <location>
        <begin position="1497"/>
        <end position="1529"/>
    </location>
</feature>
<feature type="region of interest" description="Disordered" evidence="4">
    <location>
        <begin position="628"/>
        <end position="652"/>
    </location>
</feature>
<keyword evidence="3" id="KW-0106">Calcium</keyword>
<dbReference type="PRINTS" id="PR00313">
    <property type="entry name" value="CABNDNGRPT"/>
</dbReference>
<dbReference type="KEGG" id="nci:NCTC10296_00904"/>
<dbReference type="Gene3D" id="2.150.10.10">
    <property type="entry name" value="Serralysin-like metalloprotease, C-terminal"/>
    <property type="match status" value="9"/>
</dbReference>
<feature type="domain" description="Haemolysin-type calcium binding-related" evidence="5">
    <location>
        <begin position="705"/>
        <end position="737"/>
    </location>
</feature>
<dbReference type="PANTHER" id="PTHR38340">
    <property type="entry name" value="S-LAYER PROTEIN"/>
    <property type="match status" value="1"/>
</dbReference>
<evidence type="ECO:0000256" key="2">
    <source>
        <dbReference type="ARBA" id="ARBA00022525"/>
    </source>
</evidence>
<sequence>MSVAKTIEYGAVFITTADASSSVTNDSRPINILSNGGQVISAVASLAGPAGTIATAPAALTLTAGKIITDAKNGDAISSGDVLSITGNTVAIIGAVGVALGAPVAIPALAIGTAINVLGVAVNQGWFEKAFDDWKNEVNRDGKYNVNDPLVLDLDGDGIETVGSQGYKGTLFDHNKDGIQTATGWVASDDGLLVIDLNSDGVINNGSELFGDSAVLKDGSNAAHGYAALKEFDSNADGMVDAKDENFDKLRVWRDLNQDGISQEGELFTLESLNIQSLDVAYQDVNTRLGNGNTIAQKGSYTLADGQTREMGDLLLAADHLHSRYSDSVKLTEEQMQAANLKGIGRLRDLREAAALSPKLAEVLAAYSKAETKTDQQALLDTLVGEWAKTDPRYGGNIVFAAPYIKTASEGVALTPAQEREMLSKVYIPSKEYLDMVDQTWHKIAALDAFSGEKSNTIYVSSDRDIAKFFQAANKAYDTLGQNIYKALLFQTRLQPYLNEIGIKVENSEFSFDYNGIAAKFGDIYVQNPQKAFVDLGEFIAYSSDMGNGLELAALSSLMAGYAQNAVSDGTFEQYAQALGSDVLEKLGHKLGTNNDDSLSGNNLANFLLGNVGNDRLYGGNGDDILGGGSGNDELQGGSGSDTLDGGSGNDKLYGGSSEADTYVFTKGHGQDVVNDYAYQAEHTDTLRFDGANFADVLFTRKADDLVIKAYGGDDQVTVQNYFNSSSYRYYQFAFADKTVTADDMAALTVAGEGTDKNDTLNGWNTVDVLDGGLGNDTLYGYNGNDTLRGNAGNDYLNGGDGQDRLEAGAGDDRLYGGNGNDTLLADSGNNELYGESGNDTLISGSGNDKLYGGSSEADTYVFTKGHGQDVVNDYAYQAEHTDTLRFDGANFADVLFTRKADDLVIKAYGGDDQVTVQNYFNSSSYRYYQFAFADKTVTADDMAALTVAGEGTDKNDTLNGWNTVDVLDGGLGNDTLYGYNGNDTLRGNAGNDYLNGGDGQDRLEAGAGDDRLYGGNGNDTLLADSGNNELYGESGNDTLISGSGNDKLYGGSSEADTYVFTKGHGQDVVNDYAYQAEHTDTLRFDGANFADVLFTRKADDLVIKAYGGDDQVTVQNYFNSSSYRYYQFAFADKTVTADDMAALTVAGEGTDKNDTLNGWNTVDVLDGGLGNDTLYGYNGNDTLRGNAGNDYLNGGDGQDRLEAGAGDDRLYGGNGNDTLLADSGNNELYGESGNDTLISGSGNDKLYGGSSEADTYVFTKGHGQDVVNDYAYQAEHTDTLRFDGANFADVLFTRKADDLVIKAYGGDDQVTVQNYFNSSSYRYYQFAFADKTVTADDMAALTVAGEGTDKNDTLNGWNTVDVLDGGLGNDTLYGYNGNDTLRGNAGNDYLNGGDGQDRLEAGAGDDRLYGGNGNDTLLADSGNNELYGESGNDTLISGSGNDKLYGGSSEADTYVFTKGHGQDVVNDYAYQAEHTDTLRFDGANFADVLFTRKADDLVIKAYGGDDQVTVQNYFNSSSYRYYQFAFADKTVTADDMAALTVAGEGTDKNDTLNGWNTVDVLDGGLGNDTLYGYNGNDTLRGNAGNDYLNGGDGQDRLEAGAGDDRLYGGNGNDTLLADSGNNELYGESGNDTLISGSGNDKLYGGSSEADTYVFTKGHGQDVVNDYAYQAEHTDTLRFDGANFADVLFTRKADDLVIKAYGGDDQVTVQNYFNSSSYRYYQFAFADKTVTADDMAALTVAGEGTDKNDTLNGWNTVDVLDGGLGNDTLYGYNGNDTLRGNAGNDYLNGGDGQDRLEAGAGDDRLYGGNGNDTLLADSGNNELYGESGNDTLISGSGNDKLYGGSSEADTYVFTKGHGQDVVNDYAYQAEHTDTLRFDGANFADVLFTRKADDLVIKAYGGDDQVTVQNYFNSSSYRYYQFAFADKTVTADDMAALTVAGEGTDKNDTLNGWNTVDVLDGGLGNDTLYGYNGNDTLRGNAGNDYLNGGDGQDRLEAGAGDDRLYGGNGNDTLLADSGNNELYGESGNDTLISGSGNDKLYGGSSEADTYVFTKGHGQDVVNDYAYQAEHTDTLRFDGANFADVLFTRKADDLVIKAYGGDDQVTVQNYFNSSSYQYKQFVFDNSSVKVDENINISIV</sequence>
<gene>
    <name evidence="6" type="primary">frpC_2</name>
    <name evidence="6" type="ORF">NCTC10296_00904</name>
</gene>
<dbReference type="GO" id="GO:0005576">
    <property type="term" value="C:extracellular region"/>
    <property type="evidence" value="ECO:0007669"/>
    <property type="project" value="UniProtKB-SubCell"/>
</dbReference>
<dbReference type="EMBL" id="LR134313">
    <property type="protein sequence ID" value="VEF00535.1"/>
    <property type="molecule type" value="Genomic_DNA"/>
</dbReference>
<dbReference type="Pfam" id="PF00353">
    <property type="entry name" value="HemolysinCabind"/>
    <property type="match status" value="23"/>
</dbReference>
<dbReference type="Proteomes" id="UP000279284">
    <property type="component" value="Chromosome"/>
</dbReference>
<reference evidence="6 7" key="1">
    <citation type="submission" date="2018-12" db="EMBL/GenBank/DDBJ databases">
        <authorList>
            <consortium name="Pathogen Informatics"/>
        </authorList>
    </citation>
    <scope>NUCLEOTIDE SEQUENCE [LARGE SCALE GENOMIC DNA]</scope>
    <source>
        <strain evidence="6 7">NCTC10296</strain>
    </source>
</reference>
<proteinExistence type="predicted"/>
<evidence type="ECO:0000313" key="7">
    <source>
        <dbReference type="Proteomes" id="UP000279284"/>
    </source>
</evidence>
<dbReference type="GO" id="GO:0005509">
    <property type="term" value="F:calcium ion binding"/>
    <property type="evidence" value="ECO:0007669"/>
    <property type="project" value="InterPro"/>
</dbReference>
<dbReference type="PROSITE" id="PS00330">
    <property type="entry name" value="HEMOLYSIN_CALCIUM"/>
    <property type="match status" value="17"/>
</dbReference>
<dbReference type="PANTHER" id="PTHR38340:SF1">
    <property type="entry name" value="S-LAYER PROTEIN"/>
    <property type="match status" value="1"/>
</dbReference>
<dbReference type="InterPro" id="IPR018511">
    <property type="entry name" value="Hemolysin-typ_Ca-bd_CS"/>
</dbReference>
<dbReference type="InterPro" id="IPR050557">
    <property type="entry name" value="RTX_toxin/Mannuronan_C5-epim"/>
</dbReference>
<name>A0A448D775_9NEIS</name>
<evidence type="ECO:0000256" key="3">
    <source>
        <dbReference type="ARBA" id="ARBA00022837"/>
    </source>
</evidence>
<organism evidence="6 7">
    <name type="scientific">Neisseria canis</name>
    <dbReference type="NCBI Taxonomy" id="493"/>
    <lineage>
        <taxon>Bacteria</taxon>
        <taxon>Pseudomonadati</taxon>
        <taxon>Pseudomonadota</taxon>
        <taxon>Betaproteobacteria</taxon>
        <taxon>Neisseriales</taxon>
        <taxon>Neisseriaceae</taxon>
        <taxon>Neisseria</taxon>
    </lineage>
</organism>
<dbReference type="SUPFAM" id="SSF51120">
    <property type="entry name" value="beta-Roll"/>
    <property type="match status" value="14"/>
</dbReference>
<feature type="domain" description="Haemolysin-type calcium binding-related" evidence="5">
    <location>
        <begin position="2091"/>
        <end position="2126"/>
    </location>
</feature>
<feature type="domain" description="Haemolysin-type calcium binding-related" evidence="5">
    <location>
        <begin position="1893"/>
        <end position="1925"/>
    </location>
</feature>
<evidence type="ECO:0000259" key="5">
    <source>
        <dbReference type="Pfam" id="PF06594"/>
    </source>
</evidence>
<protein>
    <submittedName>
        <fullName evidence="6">Iron-regulated protein FrpC</fullName>
    </submittedName>
</protein>
<keyword evidence="2" id="KW-0964">Secreted</keyword>
<dbReference type="InterPro" id="IPR010566">
    <property type="entry name" value="Haemolys_ca-bd"/>
</dbReference>
<keyword evidence="7" id="KW-1185">Reference proteome</keyword>